<comment type="subcellular location">
    <subcellularLocation>
        <location evidence="1">Cell envelope</location>
    </subcellularLocation>
</comment>
<keyword evidence="5" id="KW-0676">Redox-active center</keyword>
<dbReference type="InterPro" id="IPR036249">
    <property type="entry name" value="Thioredoxin-like_sf"/>
</dbReference>
<dbReference type="PROSITE" id="PS51257">
    <property type="entry name" value="PROKAR_LIPOPROTEIN"/>
    <property type="match status" value="1"/>
</dbReference>
<evidence type="ECO:0000256" key="3">
    <source>
        <dbReference type="ARBA" id="ARBA00022968"/>
    </source>
</evidence>
<keyword evidence="10" id="KW-1185">Reference proteome</keyword>
<dbReference type="RefSeq" id="WP_203078379.1">
    <property type="nucleotide sequence ID" value="NZ_JAENHO010000023.1"/>
</dbReference>
<dbReference type="PROSITE" id="PS51352">
    <property type="entry name" value="THIOREDOXIN_2"/>
    <property type="match status" value="1"/>
</dbReference>
<keyword evidence="3" id="KW-0812">Transmembrane</keyword>
<proteinExistence type="predicted"/>
<sequence length="207" mass="21272">MSRPRLSAAPLALLLVLATAACGGDEPAVASPFAGCEALTAPPPSAAPVSATTPPSAPPSSAAAGGSALASLPDLTLPCFDGDDQISLRELRGPAVINLWASWCGPCRDELPVMQRLADNAAGRLTVLGVDTGDQRDKGASFATDAGVRLPTLFDEKSALLNNLGQIRLPITLFLDSAGRAWLHPLPLKAPQLSELVRTHTGVTVTP</sequence>
<evidence type="ECO:0000256" key="2">
    <source>
        <dbReference type="ARBA" id="ARBA00022748"/>
    </source>
</evidence>
<feature type="domain" description="Thioredoxin" evidence="8">
    <location>
        <begin position="66"/>
        <end position="202"/>
    </location>
</feature>
<dbReference type="Pfam" id="PF00578">
    <property type="entry name" value="AhpC-TSA"/>
    <property type="match status" value="1"/>
</dbReference>
<evidence type="ECO:0000256" key="7">
    <source>
        <dbReference type="SAM" id="SignalP"/>
    </source>
</evidence>
<keyword evidence="3" id="KW-0735">Signal-anchor</keyword>
<dbReference type="Gene3D" id="3.40.30.10">
    <property type="entry name" value="Glutaredoxin"/>
    <property type="match status" value="1"/>
</dbReference>
<feature type="compositionally biased region" description="Low complexity" evidence="6">
    <location>
        <begin position="47"/>
        <end position="65"/>
    </location>
</feature>
<organism evidence="9 10">
    <name type="scientific">Paractinoplanes lichenicola</name>
    <dbReference type="NCBI Taxonomy" id="2802976"/>
    <lineage>
        <taxon>Bacteria</taxon>
        <taxon>Bacillati</taxon>
        <taxon>Actinomycetota</taxon>
        <taxon>Actinomycetes</taxon>
        <taxon>Micromonosporales</taxon>
        <taxon>Micromonosporaceae</taxon>
        <taxon>Paractinoplanes</taxon>
    </lineage>
</organism>
<keyword evidence="2" id="KW-0201">Cytochrome c-type biogenesis</keyword>
<evidence type="ECO:0000259" key="8">
    <source>
        <dbReference type="PROSITE" id="PS51352"/>
    </source>
</evidence>
<evidence type="ECO:0000256" key="5">
    <source>
        <dbReference type="ARBA" id="ARBA00023284"/>
    </source>
</evidence>
<dbReference type="PANTHER" id="PTHR42852">
    <property type="entry name" value="THIOL:DISULFIDE INTERCHANGE PROTEIN DSBE"/>
    <property type="match status" value="1"/>
</dbReference>
<dbReference type="InterPro" id="IPR017937">
    <property type="entry name" value="Thioredoxin_CS"/>
</dbReference>
<dbReference type="SUPFAM" id="SSF52833">
    <property type="entry name" value="Thioredoxin-like"/>
    <property type="match status" value="1"/>
</dbReference>
<evidence type="ECO:0000256" key="4">
    <source>
        <dbReference type="ARBA" id="ARBA00023157"/>
    </source>
</evidence>
<protein>
    <submittedName>
        <fullName evidence="9">TlpA family protein disulfide reductase</fullName>
    </submittedName>
</protein>
<dbReference type="InterPro" id="IPR013766">
    <property type="entry name" value="Thioredoxin_domain"/>
</dbReference>
<evidence type="ECO:0000256" key="1">
    <source>
        <dbReference type="ARBA" id="ARBA00004196"/>
    </source>
</evidence>
<dbReference type="PANTHER" id="PTHR42852:SF6">
    <property type="entry name" value="THIOL:DISULFIDE INTERCHANGE PROTEIN DSBE"/>
    <property type="match status" value="1"/>
</dbReference>
<evidence type="ECO:0000313" key="9">
    <source>
        <dbReference type="EMBL" id="MBL7261867.1"/>
    </source>
</evidence>
<evidence type="ECO:0000256" key="6">
    <source>
        <dbReference type="SAM" id="MobiDB-lite"/>
    </source>
</evidence>
<evidence type="ECO:0000313" key="10">
    <source>
        <dbReference type="Proteomes" id="UP000598996"/>
    </source>
</evidence>
<dbReference type="InterPro" id="IPR050553">
    <property type="entry name" value="Thioredoxin_ResA/DsbE_sf"/>
</dbReference>
<keyword evidence="4" id="KW-1015">Disulfide bond</keyword>
<reference evidence="9 10" key="1">
    <citation type="submission" date="2021-01" db="EMBL/GenBank/DDBJ databases">
        <title>Actinoplanes sp. nov. LDG1-01 isolated from lichen.</title>
        <authorList>
            <person name="Saeng-In P."/>
            <person name="Phongsopitanun W."/>
            <person name="Kanchanasin P."/>
            <person name="Yuki M."/>
            <person name="Kudo T."/>
            <person name="Ohkuma M."/>
            <person name="Tanasupawat S."/>
        </authorList>
    </citation>
    <scope>NUCLEOTIDE SEQUENCE [LARGE SCALE GENOMIC DNA]</scope>
    <source>
        <strain evidence="9 10">LDG1-01</strain>
    </source>
</reference>
<dbReference type="PROSITE" id="PS00194">
    <property type="entry name" value="THIOREDOXIN_1"/>
    <property type="match status" value="1"/>
</dbReference>
<dbReference type="CDD" id="cd02966">
    <property type="entry name" value="TlpA_like_family"/>
    <property type="match status" value="1"/>
</dbReference>
<feature type="chain" id="PRO_5045558329" evidence="7">
    <location>
        <begin position="24"/>
        <end position="207"/>
    </location>
</feature>
<gene>
    <name evidence="9" type="ORF">JKJ07_47110</name>
</gene>
<feature type="region of interest" description="Disordered" evidence="6">
    <location>
        <begin position="43"/>
        <end position="65"/>
    </location>
</feature>
<feature type="signal peptide" evidence="7">
    <location>
        <begin position="1"/>
        <end position="23"/>
    </location>
</feature>
<dbReference type="InterPro" id="IPR000866">
    <property type="entry name" value="AhpC/TSA"/>
</dbReference>
<keyword evidence="7" id="KW-0732">Signal</keyword>
<comment type="caution">
    <text evidence="9">The sequence shown here is derived from an EMBL/GenBank/DDBJ whole genome shotgun (WGS) entry which is preliminary data.</text>
</comment>
<dbReference type="Proteomes" id="UP000598996">
    <property type="component" value="Unassembled WGS sequence"/>
</dbReference>
<accession>A0ABS1W5A1</accession>
<name>A0ABS1W5A1_9ACTN</name>
<dbReference type="EMBL" id="JAENHO010000023">
    <property type="protein sequence ID" value="MBL7261867.1"/>
    <property type="molecule type" value="Genomic_DNA"/>
</dbReference>